<proteinExistence type="predicted"/>
<keyword evidence="1" id="KW-0808">Transferase</keyword>
<evidence type="ECO:0000313" key="1">
    <source>
        <dbReference type="EMBL" id="QJA46008.1"/>
    </source>
</evidence>
<dbReference type="Gene3D" id="3.90.550.10">
    <property type="entry name" value="Spore Coat Polysaccharide Biosynthesis Protein SpsA, Chain A"/>
    <property type="match status" value="1"/>
</dbReference>
<name>A0A6H1ZEP7_9ZZZZ</name>
<dbReference type="Pfam" id="PF02348">
    <property type="entry name" value="CTP_transf_3"/>
    <property type="match status" value="1"/>
</dbReference>
<dbReference type="SUPFAM" id="SSF53448">
    <property type="entry name" value="Nucleotide-diphospho-sugar transferases"/>
    <property type="match status" value="1"/>
</dbReference>
<dbReference type="InterPro" id="IPR003329">
    <property type="entry name" value="Cytidylyl_trans"/>
</dbReference>
<keyword evidence="1" id="KW-0548">Nucleotidyltransferase</keyword>
<protein>
    <submittedName>
        <fullName evidence="1">Putative cytidylyltransferase</fullName>
    </submittedName>
</protein>
<sequence length="184" mass="21050">MHVYKRVAASGVDDVVVATTPSSQPIIDFCILHNILYYVGDEEDILDRIFNTSQLFKASTIVRVWGDQPFIDPGIISKALRLFTTCKTQYVYTADYPKGMHCAVVGFDDLNNVHHGLRSKNDRHWIHLWMKDNLKSIPCQAPFDWSEYNFGLDTEEDLVELNRLYKMMEGERFGVEDLIGAVTG</sequence>
<reference evidence="1" key="1">
    <citation type="submission" date="2020-03" db="EMBL/GenBank/DDBJ databases">
        <title>The deep terrestrial virosphere.</title>
        <authorList>
            <person name="Holmfeldt K."/>
            <person name="Nilsson E."/>
            <person name="Simone D."/>
            <person name="Lopez-Fernandez M."/>
            <person name="Wu X."/>
            <person name="de Brujin I."/>
            <person name="Lundin D."/>
            <person name="Andersson A."/>
            <person name="Bertilsson S."/>
            <person name="Dopson M."/>
        </authorList>
    </citation>
    <scope>NUCLEOTIDE SEQUENCE</scope>
    <source>
        <strain evidence="1">TM448A00302</strain>
    </source>
</reference>
<dbReference type="EMBL" id="MT144001">
    <property type="protein sequence ID" value="QJA46008.1"/>
    <property type="molecule type" value="Genomic_DNA"/>
</dbReference>
<gene>
    <name evidence="1" type="ORF">TM448A00302_0016</name>
</gene>
<dbReference type="GO" id="GO:0016779">
    <property type="term" value="F:nucleotidyltransferase activity"/>
    <property type="evidence" value="ECO:0007669"/>
    <property type="project" value="UniProtKB-KW"/>
</dbReference>
<organism evidence="1">
    <name type="scientific">viral metagenome</name>
    <dbReference type="NCBI Taxonomy" id="1070528"/>
    <lineage>
        <taxon>unclassified sequences</taxon>
        <taxon>metagenomes</taxon>
        <taxon>organismal metagenomes</taxon>
    </lineage>
</organism>
<dbReference type="InterPro" id="IPR029044">
    <property type="entry name" value="Nucleotide-diphossugar_trans"/>
</dbReference>
<accession>A0A6H1ZEP7</accession>
<dbReference type="AlphaFoldDB" id="A0A6H1ZEP7"/>